<evidence type="ECO:0000313" key="2">
    <source>
        <dbReference type="EMBL" id="RMZ68312.1"/>
    </source>
</evidence>
<protein>
    <submittedName>
        <fullName evidence="2">HET domain-containing</fullName>
    </submittedName>
</protein>
<dbReference type="AlphaFoldDB" id="A0A3M7M1H6"/>
<dbReference type="EMBL" id="KE747815">
    <property type="protein sequence ID" value="RMZ68312.1"/>
    <property type="molecule type" value="Genomic_DNA"/>
</dbReference>
<evidence type="ECO:0000259" key="1">
    <source>
        <dbReference type="Pfam" id="PF06985"/>
    </source>
</evidence>
<dbReference type="InterPro" id="IPR052895">
    <property type="entry name" value="HetReg/Transcr_Mod"/>
</dbReference>
<dbReference type="InterPro" id="IPR010730">
    <property type="entry name" value="HET"/>
</dbReference>
<evidence type="ECO:0000313" key="3">
    <source>
        <dbReference type="Proteomes" id="UP000265663"/>
    </source>
</evidence>
<dbReference type="PANTHER" id="PTHR24148">
    <property type="entry name" value="ANKYRIN REPEAT DOMAIN-CONTAINING PROTEIN 39 HOMOLOG-RELATED"/>
    <property type="match status" value="1"/>
</dbReference>
<sequence>MSPYNRSLTSREARLISEITYHPPTNHLSCNVLYYYPPLAVGLAASYYTALSYTWGAASPTHAISINGAAHAVPSNLHSFLQAYTQHDWGRQRGSRNQLEEVWIDQICIDQDNVVERSAQVGIMNKIYKNAARVLVWLGCEDGMVRAARVVKEHDGARCNGEEEVAALRSAVSTLLQHAYFSRVWVVQEIGLARRIQVACGPVCMEWQQLQTALVDAGFGNPRACRVLAGKMSRSALELVLHSQDNSHTLLDCIDRYSSNKCQDARDKVYGLLGLTPERWRVQIDYRKPVLQVYLDTLMALCEELFDVVDPGCCYGDGVVRDARVYARTLLGLSRSMGLTERQQRGLVPFIDSVQAVFLNTSRRNIEYMYTGTLFREVADGGEPLSDEDFEADDDKGLLSDYVQLRRRNPSLPTFGDMMPVTRRDVMVEKRAWGEPRPIQCSIKAVRLRPLVRDVIPRMGLQLAQGGGSRCTDGRERDRWWFEDEQGTHYFDCSSESEWLAIMSMDGDESRLA</sequence>
<gene>
    <name evidence="2" type="ORF">GMOD_00009917</name>
</gene>
<accession>A0A3M7M1H6</accession>
<dbReference type="Pfam" id="PF06985">
    <property type="entry name" value="HET"/>
    <property type="match status" value="1"/>
</dbReference>
<keyword evidence="3" id="KW-1185">Reference proteome</keyword>
<dbReference type="PANTHER" id="PTHR24148:SF73">
    <property type="entry name" value="HET DOMAIN PROTEIN (AFU_ORTHOLOGUE AFUA_8G01020)"/>
    <property type="match status" value="1"/>
</dbReference>
<name>A0A3M7M1H6_9PLEO</name>
<reference evidence="2 3" key="1">
    <citation type="journal article" date="2014" name="PLoS ONE">
        <title>De novo Genome Assembly of the Fungal Plant Pathogen Pyrenophora semeniperda.</title>
        <authorList>
            <person name="Soliai M.M."/>
            <person name="Meyer S.E."/>
            <person name="Udall J.A."/>
            <person name="Elzinga D.E."/>
            <person name="Hermansen R.A."/>
            <person name="Bodily P.M."/>
            <person name="Hart A.A."/>
            <person name="Coleman C.E."/>
        </authorList>
    </citation>
    <scope>NUCLEOTIDE SEQUENCE [LARGE SCALE GENOMIC DNA]</scope>
    <source>
        <strain evidence="2 3">CCB06</strain>
        <tissue evidence="2">Mycelium</tissue>
    </source>
</reference>
<feature type="domain" description="Heterokaryon incompatibility" evidence="1">
    <location>
        <begin position="48"/>
        <end position="189"/>
    </location>
</feature>
<proteinExistence type="predicted"/>
<dbReference type="Proteomes" id="UP000265663">
    <property type="component" value="Unassembled WGS sequence"/>
</dbReference>
<dbReference type="OrthoDB" id="3694607at2759"/>
<organism evidence="2 3">
    <name type="scientific">Pyrenophora seminiperda CCB06</name>
    <dbReference type="NCBI Taxonomy" id="1302712"/>
    <lineage>
        <taxon>Eukaryota</taxon>
        <taxon>Fungi</taxon>
        <taxon>Dikarya</taxon>
        <taxon>Ascomycota</taxon>
        <taxon>Pezizomycotina</taxon>
        <taxon>Dothideomycetes</taxon>
        <taxon>Pleosporomycetidae</taxon>
        <taxon>Pleosporales</taxon>
        <taxon>Pleosporineae</taxon>
        <taxon>Pleosporaceae</taxon>
        <taxon>Pyrenophora</taxon>
    </lineage>
</organism>